<reference evidence="1" key="1">
    <citation type="submission" date="2021-06" db="EMBL/GenBank/DDBJ databases">
        <authorList>
            <person name="Kallberg Y."/>
            <person name="Tangrot J."/>
            <person name="Rosling A."/>
        </authorList>
    </citation>
    <scope>NUCLEOTIDE SEQUENCE</scope>
    <source>
        <strain evidence="1">28 12/20/2015</strain>
    </source>
</reference>
<proteinExistence type="predicted"/>
<feature type="non-terminal residue" evidence="1">
    <location>
        <position position="118"/>
    </location>
</feature>
<dbReference type="Proteomes" id="UP000789366">
    <property type="component" value="Unassembled WGS sequence"/>
</dbReference>
<evidence type="ECO:0000313" key="1">
    <source>
        <dbReference type="EMBL" id="CAG8452343.1"/>
    </source>
</evidence>
<accession>A0ACA9K4T1</accession>
<comment type="caution">
    <text evidence="1">The sequence shown here is derived from an EMBL/GenBank/DDBJ whole genome shotgun (WGS) entry which is preliminary data.</text>
</comment>
<name>A0ACA9K4T1_9GLOM</name>
<sequence>MSRDIILYLRFLLKHYFMDDTQIRMEENELRPACSNLQPNINDVKKSLKDWNIRTGALEDHWKSVEENYRSKFLSSLQSTSSAIESSTIFVLEYIILEGEENFDGSNNERQRIYLRHR</sequence>
<gene>
    <name evidence="1" type="ORF">SPELUC_LOCUS861</name>
</gene>
<dbReference type="EMBL" id="CAJVPW010000381">
    <property type="protein sequence ID" value="CAG8452343.1"/>
    <property type="molecule type" value="Genomic_DNA"/>
</dbReference>
<evidence type="ECO:0000313" key="2">
    <source>
        <dbReference type="Proteomes" id="UP000789366"/>
    </source>
</evidence>
<organism evidence="1 2">
    <name type="scientific">Cetraspora pellucida</name>
    <dbReference type="NCBI Taxonomy" id="1433469"/>
    <lineage>
        <taxon>Eukaryota</taxon>
        <taxon>Fungi</taxon>
        <taxon>Fungi incertae sedis</taxon>
        <taxon>Mucoromycota</taxon>
        <taxon>Glomeromycotina</taxon>
        <taxon>Glomeromycetes</taxon>
        <taxon>Diversisporales</taxon>
        <taxon>Gigasporaceae</taxon>
        <taxon>Cetraspora</taxon>
    </lineage>
</organism>
<protein>
    <submittedName>
        <fullName evidence="1">8085_t:CDS:1</fullName>
    </submittedName>
</protein>
<keyword evidence="2" id="KW-1185">Reference proteome</keyword>